<gene>
    <name evidence="1" type="ORF">JDV02_002968</name>
</gene>
<protein>
    <submittedName>
        <fullName evidence="1">Uncharacterized protein</fullName>
    </submittedName>
</protein>
<organism evidence="1 2">
    <name type="scientific">Purpureocillium takamizusanense</name>
    <dbReference type="NCBI Taxonomy" id="2060973"/>
    <lineage>
        <taxon>Eukaryota</taxon>
        <taxon>Fungi</taxon>
        <taxon>Dikarya</taxon>
        <taxon>Ascomycota</taxon>
        <taxon>Pezizomycotina</taxon>
        <taxon>Sordariomycetes</taxon>
        <taxon>Hypocreomycetidae</taxon>
        <taxon>Hypocreales</taxon>
        <taxon>Ophiocordycipitaceae</taxon>
        <taxon>Purpureocillium</taxon>
    </lineage>
</organism>
<dbReference type="KEGG" id="ptkz:JDV02_002968"/>
<evidence type="ECO:0000313" key="2">
    <source>
        <dbReference type="Proteomes" id="UP000829364"/>
    </source>
</evidence>
<name>A0A9Q8QC72_9HYPO</name>
<accession>A0A9Q8QC72</accession>
<sequence>MAEQLTQVVCQRYLKRDSLQTLLERLFPGQKDFKIRMKEDQFSFTAPRNVTEVSIVFVQRGFPASTNHVLT</sequence>
<proteinExistence type="predicted"/>
<dbReference type="EMBL" id="CP086355">
    <property type="protein sequence ID" value="UNI16541.1"/>
    <property type="molecule type" value="Genomic_DNA"/>
</dbReference>
<dbReference type="RefSeq" id="XP_047840022.1">
    <property type="nucleotide sequence ID" value="XM_047984050.1"/>
</dbReference>
<evidence type="ECO:0000313" key="1">
    <source>
        <dbReference type="EMBL" id="UNI16541.1"/>
    </source>
</evidence>
<dbReference type="Proteomes" id="UP000829364">
    <property type="component" value="Chromosome 2"/>
</dbReference>
<reference evidence="1" key="1">
    <citation type="submission" date="2021-11" db="EMBL/GenBank/DDBJ databases">
        <title>Purpureocillium_takamizusanense_genome.</title>
        <authorList>
            <person name="Nguyen N.-H."/>
        </authorList>
    </citation>
    <scope>NUCLEOTIDE SEQUENCE</scope>
    <source>
        <strain evidence="1">PT3</strain>
    </source>
</reference>
<dbReference type="AlphaFoldDB" id="A0A9Q8QC72"/>
<dbReference type="OrthoDB" id="5125973at2759"/>
<keyword evidence="2" id="KW-1185">Reference proteome</keyword>
<dbReference type="GeneID" id="72064928"/>